<dbReference type="GO" id="GO:0009751">
    <property type="term" value="P:response to salicylic acid"/>
    <property type="evidence" value="ECO:0007669"/>
    <property type="project" value="UniProtKB-ARBA"/>
</dbReference>
<evidence type="ECO:0000256" key="2">
    <source>
        <dbReference type="ARBA" id="ARBA00023015"/>
    </source>
</evidence>
<dbReference type="SMART" id="SM00774">
    <property type="entry name" value="WRKY"/>
    <property type="match status" value="1"/>
</dbReference>
<dbReference type="GO" id="GO:0043565">
    <property type="term" value="F:sequence-specific DNA binding"/>
    <property type="evidence" value="ECO:0007669"/>
    <property type="project" value="InterPro"/>
</dbReference>
<dbReference type="InterPro" id="IPR003657">
    <property type="entry name" value="WRKY_dom"/>
</dbReference>
<evidence type="ECO:0000256" key="3">
    <source>
        <dbReference type="ARBA" id="ARBA00023125"/>
    </source>
</evidence>
<keyword evidence="8" id="KW-1185">Reference proteome</keyword>
<dbReference type="GO" id="GO:0005634">
    <property type="term" value="C:nucleus"/>
    <property type="evidence" value="ECO:0007669"/>
    <property type="project" value="UniProtKB-SubCell"/>
</dbReference>
<dbReference type="Gramene" id="KMT18115">
    <property type="protein sequence ID" value="KMT18115"/>
    <property type="gene ID" value="BVRB_2g031460"/>
</dbReference>
<dbReference type="FunFam" id="2.20.25.80:FF:000008">
    <property type="entry name" value="WRKY transcription factor 40"/>
    <property type="match status" value="1"/>
</dbReference>
<keyword evidence="5" id="KW-0539">Nucleus</keyword>
<accession>A0A0J8CWM5</accession>
<dbReference type="GO" id="GO:0003700">
    <property type="term" value="F:DNA-binding transcription factor activity"/>
    <property type="evidence" value="ECO:0007669"/>
    <property type="project" value="InterPro"/>
</dbReference>
<dbReference type="AlphaFoldDB" id="A0A0J8CWM5"/>
<dbReference type="GO" id="GO:0002237">
    <property type="term" value="P:response to molecule of bacterial origin"/>
    <property type="evidence" value="ECO:0007669"/>
    <property type="project" value="UniProtKB-ARBA"/>
</dbReference>
<sequence>MESSSNWVLDTSNGFNLNLNLCNNSEINDTTRDDERKSGNLEEELIRMNKENQKLTQMLASMCENYSVLQNQLIGLISPRSKGENEDQNLKKRKYMEVMDYGIQGNTEHSCISYDDSCKGLRLLSTKPKITNKMLIRTEKSDTSLVVKDGYQWRKYGQKVTRDNPSPRAYYKCANAPVCPVKKKVQRSADDSSILVATYEGEHNHPQPNARDHLDNVVLSSTYTVNNNVITSPNSVIPTLNLDLINQNSFNNVEKANDVVDPTALQRLLVEQMASSLTRDPSFTSALAAAISGKISPSNYDERWL</sequence>
<evidence type="ECO:0000259" key="6">
    <source>
        <dbReference type="PROSITE" id="PS50811"/>
    </source>
</evidence>
<dbReference type="OrthoDB" id="1879341at2759"/>
<dbReference type="Proteomes" id="UP000035740">
    <property type="component" value="Chromosome 2"/>
</dbReference>
<evidence type="ECO:0000256" key="4">
    <source>
        <dbReference type="ARBA" id="ARBA00023163"/>
    </source>
</evidence>
<dbReference type="PANTHER" id="PTHR31429:SF76">
    <property type="entry name" value="WRKY FAMILY TRANSCRIPTION FACTOR-RELATED"/>
    <property type="match status" value="1"/>
</dbReference>
<keyword evidence="4" id="KW-0804">Transcription</keyword>
<comment type="subcellular location">
    <subcellularLocation>
        <location evidence="1">Nucleus</location>
    </subcellularLocation>
</comment>
<name>A0A0J8CWM5_BETVV</name>
<evidence type="ECO:0000256" key="1">
    <source>
        <dbReference type="ARBA" id="ARBA00004123"/>
    </source>
</evidence>
<evidence type="ECO:0000313" key="7">
    <source>
        <dbReference type="EMBL" id="KMT18115.1"/>
    </source>
</evidence>
<dbReference type="SUPFAM" id="SSF118290">
    <property type="entry name" value="WRKY DNA-binding domain"/>
    <property type="match status" value="1"/>
</dbReference>
<dbReference type="Pfam" id="PF03106">
    <property type="entry name" value="WRKY"/>
    <property type="match status" value="1"/>
</dbReference>
<proteinExistence type="predicted"/>
<reference evidence="7 8" key="1">
    <citation type="journal article" date="2014" name="Nature">
        <title>The genome of the recently domesticated crop plant sugar beet (Beta vulgaris).</title>
        <authorList>
            <person name="Dohm J.C."/>
            <person name="Minoche A.E."/>
            <person name="Holtgrawe D."/>
            <person name="Capella-Gutierrez S."/>
            <person name="Zakrzewski F."/>
            <person name="Tafer H."/>
            <person name="Rupp O."/>
            <person name="Sorensen T.R."/>
            <person name="Stracke R."/>
            <person name="Reinhardt R."/>
            <person name="Goesmann A."/>
            <person name="Kraft T."/>
            <person name="Schulz B."/>
            <person name="Stadler P.F."/>
            <person name="Schmidt T."/>
            <person name="Gabaldon T."/>
            <person name="Lehrach H."/>
            <person name="Weisshaar B."/>
            <person name="Himmelbauer H."/>
        </authorList>
    </citation>
    <scope>NUCLEOTIDE SEQUENCE [LARGE SCALE GENOMIC DNA]</scope>
    <source>
        <tissue evidence="7">Taproot</tissue>
    </source>
</reference>
<dbReference type="GO" id="GO:0042742">
    <property type="term" value="P:defense response to bacterium"/>
    <property type="evidence" value="ECO:0007669"/>
    <property type="project" value="UniProtKB-ARBA"/>
</dbReference>
<dbReference type="InterPro" id="IPR044810">
    <property type="entry name" value="WRKY_plant"/>
</dbReference>
<evidence type="ECO:0000313" key="8">
    <source>
        <dbReference type="Proteomes" id="UP000035740"/>
    </source>
</evidence>
<organism evidence="7 8">
    <name type="scientific">Beta vulgaris subsp. vulgaris</name>
    <name type="common">Beet</name>
    <dbReference type="NCBI Taxonomy" id="3555"/>
    <lineage>
        <taxon>Eukaryota</taxon>
        <taxon>Viridiplantae</taxon>
        <taxon>Streptophyta</taxon>
        <taxon>Embryophyta</taxon>
        <taxon>Tracheophyta</taxon>
        <taxon>Spermatophyta</taxon>
        <taxon>Magnoliopsida</taxon>
        <taxon>eudicotyledons</taxon>
        <taxon>Gunneridae</taxon>
        <taxon>Pentapetalae</taxon>
        <taxon>Caryophyllales</taxon>
        <taxon>Chenopodiaceae</taxon>
        <taxon>Betoideae</taxon>
        <taxon>Beta</taxon>
    </lineage>
</organism>
<keyword evidence="2" id="KW-0805">Transcription regulation</keyword>
<dbReference type="KEGG" id="bvg:104884530"/>
<dbReference type="GO" id="GO:0031347">
    <property type="term" value="P:regulation of defense response"/>
    <property type="evidence" value="ECO:0007669"/>
    <property type="project" value="UniProtKB-ARBA"/>
</dbReference>
<gene>
    <name evidence="7" type="ORF">BVRB_2g031460</name>
</gene>
<dbReference type="Gene3D" id="2.20.25.80">
    <property type="entry name" value="WRKY domain"/>
    <property type="match status" value="1"/>
</dbReference>
<protein>
    <recommendedName>
        <fullName evidence="6">WRKY domain-containing protein</fullName>
    </recommendedName>
</protein>
<dbReference type="InterPro" id="IPR036576">
    <property type="entry name" value="WRKY_dom_sf"/>
</dbReference>
<keyword evidence="3" id="KW-0238">DNA-binding</keyword>
<dbReference type="GO" id="GO:0050832">
    <property type="term" value="P:defense response to fungus"/>
    <property type="evidence" value="ECO:0007669"/>
    <property type="project" value="UniProtKB-ARBA"/>
</dbReference>
<dbReference type="EMBL" id="KQ090038">
    <property type="protein sequence ID" value="KMT18115.1"/>
    <property type="molecule type" value="Genomic_DNA"/>
</dbReference>
<feature type="domain" description="WRKY" evidence="6">
    <location>
        <begin position="142"/>
        <end position="208"/>
    </location>
</feature>
<dbReference type="eggNOG" id="ENOG502QR7M">
    <property type="taxonomic scope" value="Eukaryota"/>
</dbReference>
<dbReference type="PANTHER" id="PTHR31429">
    <property type="entry name" value="WRKY TRANSCRIPTION FACTOR 36-RELATED"/>
    <property type="match status" value="1"/>
</dbReference>
<dbReference type="PROSITE" id="PS50811">
    <property type="entry name" value="WRKY"/>
    <property type="match status" value="1"/>
</dbReference>
<dbReference type="OMA" id="MESSCAV"/>
<evidence type="ECO:0000256" key="5">
    <source>
        <dbReference type="ARBA" id="ARBA00023242"/>
    </source>
</evidence>